<keyword evidence="3" id="KW-1185">Reference proteome</keyword>
<name>C1DLP1_AZOVD</name>
<dbReference type="EMBL" id="CP001157">
    <property type="protein sequence ID" value="ACO76989.1"/>
    <property type="molecule type" value="Genomic_DNA"/>
</dbReference>
<gene>
    <name evidence="2" type="ordered locus">Avin_07430</name>
</gene>
<sequence length="50" mass="4820">MPLDVADPGLPGGASAPALPMPGTMLGLPLACSSPGAGPRGFPGPPRRRG</sequence>
<dbReference type="KEGG" id="avn:Avin_07430"/>
<evidence type="ECO:0000313" key="2">
    <source>
        <dbReference type="EMBL" id="ACO76989.1"/>
    </source>
</evidence>
<dbReference type="Proteomes" id="UP000002424">
    <property type="component" value="Chromosome"/>
</dbReference>
<evidence type="ECO:0000313" key="3">
    <source>
        <dbReference type="Proteomes" id="UP000002424"/>
    </source>
</evidence>
<feature type="compositionally biased region" description="Low complexity" evidence="1">
    <location>
        <begin position="17"/>
        <end position="37"/>
    </location>
</feature>
<proteinExistence type="predicted"/>
<reference evidence="2 3" key="1">
    <citation type="journal article" date="2009" name="J. Bacteriol.">
        <title>Genome sequence of Azotobacter vinelandii, an obligate aerobe specialized to support diverse anaerobic metabolic processes.</title>
        <authorList>
            <person name="Setubal J.C."/>
            <person name="dos Santos P."/>
            <person name="Goldman B.S."/>
            <person name="Ertesvag H."/>
            <person name="Espin G."/>
            <person name="Rubio L.M."/>
            <person name="Valla S."/>
            <person name="Almeida N.F."/>
            <person name="Balasubramanian D."/>
            <person name="Cromes L."/>
            <person name="Curatti L."/>
            <person name="Du Z."/>
            <person name="Godsy E."/>
            <person name="Goodner B."/>
            <person name="Hellner-Burris K."/>
            <person name="Hernandez J.A."/>
            <person name="Houmiel K."/>
            <person name="Imperial J."/>
            <person name="Kennedy C."/>
            <person name="Larson T.J."/>
            <person name="Latreille P."/>
            <person name="Ligon L.S."/>
            <person name="Lu J."/>
            <person name="Maerk M."/>
            <person name="Miller N.M."/>
            <person name="Norton S."/>
            <person name="O'Carroll I.P."/>
            <person name="Paulsen I."/>
            <person name="Raulfs E.C."/>
            <person name="Roemer R."/>
            <person name="Rosser J."/>
            <person name="Segura D."/>
            <person name="Slater S."/>
            <person name="Stricklin S.L."/>
            <person name="Studholme D.J."/>
            <person name="Sun J."/>
            <person name="Viana C.J."/>
            <person name="Wallin E."/>
            <person name="Wang B."/>
            <person name="Wheeler C."/>
            <person name="Zhu H."/>
            <person name="Dean D.R."/>
            <person name="Dixon R."/>
            <person name="Wood D."/>
        </authorList>
    </citation>
    <scope>NUCLEOTIDE SEQUENCE [LARGE SCALE GENOMIC DNA]</scope>
    <source>
        <strain evidence="3">DJ / ATCC BAA-1303</strain>
    </source>
</reference>
<evidence type="ECO:0000256" key="1">
    <source>
        <dbReference type="SAM" id="MobiDB-lite"/>
    </source>
</evidence>
<protein>
    <submittedName>
        <fullName evidence="2">Uncharacterized protein</fullName>
    </submittedName>
</protein>
<feature type="region of interest" description="Disordered" evidence="1">
    <location>
        <begin position="1"/>
        <end position="50"/>
    </location>
</feature>
<dbReference type="HOGENOM" id="CLU_3114148_0_0_6"/>
<accession>C1DLP1</accession>
<organism evidence="2 3">
    <name type="scientific">Azotobacter vinelandii (strain DJ / ATCC BAA-1303)</name>
    <dbReference type="NCBI Taxonomy" id="322710"/>
    <lineage>
        <taxon>Bacteria</taxon>
        <taxon>Pseudomonadati</taxon>
        <taxon>Pseudomonadota</taxon>
        <taxon>Gammaproteobacteria</taxon>
        <taxon>Pseudomonadales</taxon>
        <taxon>Pseudomonadaceae</taxon>
        <taxon>Azotobacter</taxon>
    </lineage>
</organism>
<dbReference type="EnsemblBacteria" id="ACO76989">
    <property type="protein sequence ID" value="ACO76989"/>
    <property type="gene ID" value="Avin_07430"/>
</dbReference>
<dbReference type="AlphaFoldDB" id="C1DLP1"/>